<dbReference type="Proteomes" id="UP000799118">
    <property type="component" value="Unassembled WGS sequence"/>
</dbReference>
<evidence type="ECO:0000313" key="1">
    <source>
        <dbReference type="EMBL" id="KAE9392146.1"/>
    </source>
</evidence>
<dbReference type="AlphaFoldDB" id="A0A6A4H2Z7"/>
<protein>
    <submittedName>
        <fullName evidence="1">Uncharacterized protein</fullName>
    </submittedName>
</protein>
<accession>A0A6A4H2Z7</accession>
<evidence type="ECO:0000313" key="2">
    <source>
        <dbReference type="Proteomes" id="UP000799118"/>
    </source>
</evidence>
<keyword evidence="2" id="KW-1185">Reference proteome</keyword>
<dbReference type="EMBL" id="ML769603">
    <property type="protein sequence ID" value="KAE9392146.1"/>
    <property type="molecule type" value="Genomic_DNA"/>
</dbReference>
<sequence length="245" mass="27599">MASPQNDAERALQILENSCLFGFDAIRLLAGCPQRIPTTLRTAKVWLMARIVCGLLPLRDSRRSDMGMMESLFWVGAQPRQGSKEYTLPHLNKRTVKSHMHDRDPTRLGMKKSIKALQKLHNEIVSNVPGDLAWRTGCGKSFPPQRSKMEVCFPCEDVICFQRRPATGLCTRVDTGLHVRSVPSVQVVERAEMEELAVLYDVAMIWGECGVRVQGEGSSVRNDIIAGSRRSSIMMVKYQGYEDWC</sequence>
<proteinExistence type="predicted"/>
<organism evidence="1 2">
    <name type="scientific">Gymnopus androsaceus JB14</name>
    <dbReference type="NCBI Taxonomy" id="1447944"/>
    <lineage>
        <taxon>Eukaryota</taxon>
        <taxon>Fungi</taxon>
        <taxon>Dikarya</taxon>
        <taxon>Basidiomycota</taxon>
        <taxon>Agaricomycotina</taxon>
        <taxon>Agaricomycetes</taxon>
        <taxon>Agaricomycetidae</taxon>
        <taxon>Agaricales</taxon>
        <taxon>Marasmiineae</taxon>
        <taxon>Omphalotaceae</taxon>
        <taxon>Gymnopus</taxon>
    </lineage>
</organism>
<reference evidence="1" key="1">
    <citation type="journal article" date="2019" name="Environ. Microbiol.">
        <title>Fungal ecological strategies reflected in gene transcription - a case study of two litter decomposers.</title>
        <authorList>
            <person name="Barbi F."/>
            <person name="Kohler A."/>
            <person name="Barry K."/>
            <person name="Baskaran P."/>
            <person name="Daum C."/>
            <person name="Fauchery L."/>
            <person name="Ihrmark K."/>
            <person name="Kuo A."/>
            <person name="LaButti K."/>
            <person name="Lipzen A."/>
            <person name="Morin E."/>
            <person name="Grigoriev I.V."/>
            <person name="Henrissat B."/>
            <person name="Lindahl B."/>
            <person name="Martin F."/>
        </authorList>
    </citation>
    <scope>NUCLEOTIDE SEQUENCE</scope>
    <source>
        <strain evidence="1">JB14</strain>
    </source>
</reference>
<name>A0A6A4H2Z7_9AGAR</name>
<gene>
    <name evidence="1" type="ORF">BT96DRAFT_944863</name>
</gene>